<reference evidence="5 7" key="2">
    <citation type="journal article" date="2013" name="Nature">
        <title>Insights into bilaterian evolution from three spiralian genomes.</title>
        <authorList>
            <person name="Simakov O."/>
            <person name="Marletaz F."/>
            <person name="Cho S.J."/>
            <person name="Edsinger-Gonzales E."/>
            <person name="Havlak P."/>
            <person name="Hellsten U."/>
            <person name="Kuo D.H."/>
            <person name="Larsson T."/>
            <person name="Lv J."/>
            <person name="Arendt D."/>
            <person name="Savage R."/>
            <person name="Osoegawa K."/>
            <person name="de Jong P."/>
            <person name="Grimwood J."/>
            <person name="Chapman J.A."/>
            <person name="Shapiro H."/>
            <person name="Aerts A."/>
            <person name="Otillar R.P."/>
            <person name="Terry A.Y."/>
            <person name="Boore J.L."/>
            <person name="Grigoriev I.V."/>
            <person name="Lindberg D.R."/>
            <person name="Seaver E.C."/>
            <person name="Weisblat D.A."/>
            <person name="Putnam N.H."/>
            <person name="Rokhsar D.S."/>
        </authorList>
    </citation>
    <scope>NUCLEOTIDE SEQUENCE</scope>
    <source>
        <strain evidence="5 7">I ESC-2004</strain>
    </source>
</reference>
<organism evidence="5">
    <name type="scientific">Capitella teleta</name>
    <name type="common">Polychaete worm</name>
    <dbReference type="NCBI Taxonomy" id="283909"/>
    <lineage>
        <taxon>Eukaryota</taxon>
        <taxon>Metazoa</taxon>
        <taxon>Spiralia</taxon>
        <taxon>Lophotrochozoa</taxon>
        <taxon>Annelida</taxon>
        <taxon>Polychaeta</taxon>
        <taxon>Sedentaria</taxon>
        <taxon>Scolecida</taxon>
        <taxon>Capitellidae</taxon>
        <taxon>Capitella</taxon>
    </lineage>
</organism>
<evidence type="ECO:0000313" key="7">
    <source>
        <dbReference type="Proteomes" id="UP000014760"/>
    </source>
</evidence>
<dbReference type="GO" id="GO:0043248">
    <property type="term" value="P:proteasome assembly"/>
    <property type="evidence" value="ECO:0007669"/>
    <property type="project" value="TreeGrafter"/>
</dbReference>
<evidence type="ECO:0000256" key="3">
    <source>
        <dbReference type="ARBA" id="ARBA00025745"/>
    </source>
</evidence>
<dbReference type="EnsemblMetazoa" id="CapteT224522">
    <property type="protein sequence ID" value="CapteP224522"/>
    <property type="gene ID" value="CapteG224522"/>
</dbReference>
<keyword evidence="7" id="KW-1185">Reference proteome</keyword>
<evidence type="ECO:0000256" key="1">
    <source>
        <dbReference type="ARBA" id="ARBA00019186"/>
    </source>
</evidence>
<dbReference type="FunCoup" id="R7TTG0">
    <property type="interactions" value="1579"/>
</dbReference>
<dbReference type="Proteomes" id="UP000014760">
    <property type="component" value="Unassembled WGS sequence"/>
</dbReference>
<reference evidence="6" key="3">
    <citation type="submission" date="2015-06" db="UniProtKB">
        <authorList>
            <consortium name="EnsemblMetazoa"/>
        </authorList>
    </citation>
    <scope>IDENTIFICATION</scope>
</reference>
<dbReference type="EMBL" id="AMQN01000265">
    <property type="status" value="NOT_ANNOTATED_CDS"/>
    <property type="molecule type" value="Genomic_DNA"/>
</dbReference>
<keyword evidence="2 4" id="KW-0143">Chaperone</keyword>
<dbReference type="PANTHER" id="PTHR12970:SF1">
    <property type="entry name" value="PROTEASOME ASSEMBLY CHAPERONE 2"/>
    <property type="match status" value="1"/>
</dbReference>
<evidence type="ECO:0000256" key="2">
    <source>
        <dbReference type="ARBA" id="ARBA00023186"/>
    </source>
</evidence>
<dbReference type="AlphaFoldDB" id="R7TTG0"/>
<dbReference type="SUPFAM" id="SSF159659">
    <property type="entry name" value="Cgl1923-like"/>
    <property type="match status" value="1"/>
</dbReference>
<protein>
    <recommendedName>
        <fullName evidence="1 4">Proteasome assembly chaperone 2</fullName>
    </recommendedName>
</protein>
<comment type="function">
    <text evidence="4">Chaperone protein which promotes assembly of the 20S proteasome as part of a heterodimer with PSMG1.</text>
</comment>
<dbReference type="GO" id="GO:0005829">
    <property type="term" value="C:cytosol"/>
    <property type="evidence" value="ECO:0007669"/>
    <property type="project" value="TreeGrafter"/>
</dbReference>
<gene>
    <name evidence="5" type="ORF">CAPTEDRAFT_224522</name>
</gene>
<dbReference type="InterPro" id="IPR038389">
    <property type="entry name" value="PSMG2_sf"/>
</dbReference>
<evidence type="ECO:0000256" key="4">
    <source>
        <dbReference type="PIRNR" id="PIRNR010044"/>
    </source>
</evidence>
<dbReference type="Gene3D" id="3.40.50.10900">
    <property type="entry name" value="PAC-like subunit"/>
    <property type="match status" value="1"/>
</dbReference>
<dbReference type="PIRSF" id="PIRSF010044">
    <property type="entry name" value="UCP010044"/>
    <property type="match status" value="1"/>
</dbReference>
<dbReference type="Pfam" id="PF09754">
    <property type="entry name" value="PAC2"/>
    <property type="match status" value="1"/>
</dbReference>
<dbReference type="GO" id="GO:0005634">
    <property type="term" value="C:nucleus"/>
    <property type="evidence" value="ECO:0007669"/>
    <property type="project" value="TreeGrafter"/>
</dbReference>
<dbReference type="InterPro" id="IPR016562">
    <property type="entry name" value="Proteasome_assmbl_chp_2_euk"/>
</dbReference>
<dbReference type="OrthoDB" id="10260712at2759"/>
<dbReference type="HOGENOM" id="CLU_062640_0_1_1"/>
<proteinExistence type="inferred from homology"/>
<dbReference type="OMA" id="WKEHTGE"/>
<accession>R7TTG0</accession>
<comment type="subunit">
    <text evidence="4">Forms a heterodimer with PSMG1.</text>
</comment>
<reference evidence="7" key="1">
    <citation type="submission" date="2012-12" db="EMBL/GenBank/DDBJ databases">
        <authorList>
            <person name="Hellsten U."/>
            <person name="Grimwood J."/>
            <person name="Chapman J.A."/>
            <person name="Shapiro H."/>
            <person name="Aerts A."/>
            <person name="Otillar R.P."/>
            <person name="Terry A.Y."/>
            <person name="Boore J.L."/>
            <person name="Simakov O."/>
            <person name="Marletaz F."/>
            <person name="Cho S.-J."/>
            <person name="Edsinger-Gonzales E."/>
            <person name="Havlak P."/>
            <person name="Kuo D.-H."/>
            <person name="Larsson T."/>
            <person name="Lv J."/>
            <person name="Arendt D."/>
            <person name="Savage R."/>
            <person name="Osoegawa K."/>
            <person name="de Jong P."/>
            <person name="Lindberg D.R."/>
            <person name="Seaver E.C."/>
            <person name="Weisblat D.A."/>
            <person name="Putnam N.H."/>
            <person name="Grigoriev I.V."/>
            <person name="Rokhsar D.S."/>
        </authorList>
    </citation>
    <scope>NUCLEOTIDE SEQUENCE</scope>
    <source>
        <strain evidence="7">I ESC-2004</strain>
    </source>
</reference>
<sequence>MFISEGTQSPDFTDHDCVIPAVSVGNVGQLAADLLIQNLKLTRVGYFHDDCFLPVIGNDPFACESRDSKCSLMTAAEVYYCAKRKIVVVQQRSPIIKSKKSQYTEMLFSWITTSKFKEVVILSSVFSDERRDEQLTGTQLRFLFSKNLNERLTDFIEENQWKKLECRQADLPHAASGEAYMPGSGIAKSLHAKCVDKDVSSAILLIFCSEGDNASEAIQLATYLNSWKKWIDLQNLSECSATKSTRGWILPSSWKLLYGSRFNQSLFQ</sequence>
<evidence type="ECO:0000313" key="6">
    <source>
        <dbReference type="EnsemblMetazoa" id="CapteP224522"/>
    </source>
</evidence>
<evidence type="ECO:0000313" key="5">
    <source>
        <dbReference type="EMBL" id="ELT96887.1"/>
    </source>
</evidence>
<dbReference type="EMBL" id="KB308724">
    <property type="protein sequence ID" value="ELT96887.1"/>
    <property type="molecule type" value="Genomic_DNA"/>
</dbReference>
<dbReference type="STRING" id="283909.R7TTG0"/>
<dbReference type="InterPro" id="IPR019151">
    <property type="entry name" value="Proteasome_assmbl_chaperone_2"/>
</dbReference>
<dbReference type="PANTHER" id="PTHR12970">
    <property type="entry name" value="PROTEASOME ASSEMBLY CHAPERONE 2"/>
    <property type="match status" value="1"/>
</dbReference>
<comment type="similarity">
    <text evidence="3 4">Belongs to the PSMG2 family.</text>
</comment>
<name>R7TTG0_CAPTE</name>